<dbReference type="Pfam" id="PF03133">
    <property type="entry name" value="TTL"/>
    <property type="match status" value="1"/>
</dbReference>
<reference evidence="7" key="2">
    <citation type="submission" date="2024-06" db="UniProtKB">
        <authorList>
            <consortium name="EnsemblMetazoa"/>
        </authorList>
    </citation>
    <scope>IDENTIFICATION</scope>
</reference>
<keyword evidence="3" id="KW-0547">Nucleotide-binding</keyword>
<evidence type="ECO:0000256" key="6">
    <source>
        <dbReference type="ARBA" id="ARBA00049274"/>
    </source>
</evidence>
<comment type="catalytic activity">
    <reaction evidence="6">
        <text>L-glutamyl-[protein] + L-glutamate + ATP = gamma-L-glutamyl-L-glutamyl-[protein] + ADP + phosphate + H(+)</text>
        <dbReference type="Rhea" id="RHEA:60144"/>
        <dbReference type="Rhea" id="RHEA-COMP:10208"/>
        <dbReference type="Rhea" id="RHEA-COMP:15517"/>
        <dbReference type="ChEBI" id="CHEBI:15378"/>
        <dbReference type="ChEBI" id="CHEBI:29973"/>
        <dbReference type="ChEBI" id="CHEBI:29985"/>
        <dbReference type="ChEBI" id="CHEBI:30616"/>
        <dbReference type="ChEBI" id="CHEBI:43474"/>
        <dbReference type="ChEBI" id="CHEBI:143622"/>
        <dbReference type="ChEBI" id="CHEBI:456216"/>
    </reaction>
    <physiologicalReaction direction="left-to-right" evidence="6">
        <dbReference type="Rhea" id="RHEA:60145"/>
    </physiologicalReaction>
</comment>
<dbReference type="GeneID" id="100636820"/>
<evidence type="ECO:0000256" key="4">
    <source>
        <dbReference type="ARBA" id="ARBA00022840"/>
    </source>
</evidence>
<dbReference type="InterPro" id="IPR004344">
    <property type="entry name" value="TTL/TTLL_fam"/>
</dbReference>
<evidence type="ECO:0000256" key="2">
    <source>
        <dbReference type="ARBA" id="ARBA00022598"/>
    </source>
</evidence>
<dbReference type="PANTHER" id="PTHR12241">
    <property type="entry name" value="TUBULIN POLYGLUTAMYLASE"/>
    <property type="match status" value="1"/>
</dbReference>
<sequence>MGCVFINLISTAMEDERELSRSESGSCYRNANNYYLLLSYSSVGKTRKDEGVSLARPLELFTNSKGRTYVKFTLDGLDWYSYPLQKKVSTQLEHSMLFKFGGDPTIAVQSVLFAHGFTRVRNESPLFNILWTWTHPNLSVVRNLKWFQRINHFLRSEQITHKDYLCMNVQRMQKSKGFKNFNIIPQTFVLPSEMPYFKETFRKGSVWIVKPCHSSRGRRIYLINNPSQICSVEPVVVSRYIDNPLCINGFKFDLRLYVAVTSYDPIRIYLYSEGLGRFAAEPYSKEEENLTNLYMHLTNYSINKTHPDFIMSQSEEVENHGNKWSLSAILNHLRRKGYNIQELMMSIEDAVIKTIISGEVPIASASRHFQPYKANCFELFGFDILIDESLKPWILEVNLSPSLTCDSPLDFKIKSNLITDLMSLIGIPVQDPNPPPPPQTASQSSIKLVRTVRRMPSVSVEEQQVLSCTVDEYKRRGHFVRIFPSEDSWELYGAFLENRTSFNFSLYTHIYPDNLSKMKWPPHSTTSITTMIARRIKKGAQIHILSPDKTNDVKGLSAVHRVKLYASPLQGKGTNCSCLSPPTSDEEDFNTTNYKEDETIYRSSLSVPSLNRYQVRLILTAYLEKVYDKLLHHTKKDAMLKSSDTFEKNLNVIERFISNVSQNLVSHSSTSLPLRHTLPLIVRCKMLTQILMDLIFSYRAETTVLRDKLSDDAIGNVDGCCCEDVMSDNAIEYFISTASETQLERVLREIAATIDLPLVFKLSDNLKVAHSARRAEAHPLKLGRPKKRSLSAGAPIRDTQQQQFSFRRCQSVLPSATRAGLQELLKPQINYLVSDRTVSSLLKKGTMTERSSYKFMQQGCKRLYRDFQSLPLLVKPDDSAGASSRPMRPQSSIYKQNLLSDPIVKIKHMH</sequence>
<dbReference type="AlphaFoldDB" id="A0AAN0IX42"/>
<evidence type="ECO:0000256" key="5">
    <source>
        <dbReference type="ARBA" id="ARBA00041448"/>
    </source>
</evidence>
<dbReference type="RefSeq" id="XP_019849127.1">
    <property type="nucleotide sequence ID" value="XM_019993568.1"/>
</dbReference>
<accession>A0AAN0IX42</accession>
<evidence type="ECO:0000313" key="8">
    <source>
        <dbReference type="Proteomes" id="UP000007879"/>
    </source>
</evidence>
<dbReference type="GO" id="GO:0070740">
    <property type="term" value="F:tubulin-glutamic acid ligase activity"/>
    <property type="evidence" value="ECO:0007669"/>
    <property type="project" value="TreeGrafter"/>
</dbReference>
<proteinExistence type="inferred from homology"/>
<dbReference type="GO" id="GO:0000226">
    <property type="term" value="P:microtubule cytoskeleton organization"/>
    <property type="evidence" value="ECO:0007669"/>
    <property type="project" value="TreeGrafter"/>
</dbReference>
<keyword evidence="4" id="KW-0067">ATP-binding</keyword>
<dbReference type="PANTHER" id="PTHR12241:SF145">
    <property type="entry name" value="TUBULIN POLYGLUTAMYLASE TTLL5"/>
    <property type="match status" value="1"/>
</dbReference>
<organism evidence="7 8">
    <name type="scientific">Amphimedon queenslandica</name>
    <name type="common">Sponge</name>
    <dbReference type="NCBI Taxonomy" id="400682"/>
    <lineage>
        <taxon>Eukaryota</taxon>
        <taxon>Metazoa</taxon>
        <taxon>Porifera</taxon>
        <taxon>Demospongiae</taxon>
        <taxon>Heteroscleromorpha</taxon>
        <taxon>Haplosclerida</taxon>
        <taxon>Niphatidae</taxon>
        <taxon>Amphimedon</taxon>
    </lineage>
</organism>
<name>A0AAN0IX42_AMPQE</name>
<keyword evidence="2" id="KW-0436">Ligase</keyword>
<keyword evidence="8" id="KW-1185">Reference proteome</keyword>
<evidence type="ECO:0000256" key="1">
    <source>
        <dbReference type="ARBA" id="ARBA00006820"/>
    </source>
</evidence>
<dbReference type="KEGG" id="aqu:100636820"/>
<dbReference type="SUPFAM" id="SSF56059">
    <property type="entry name" value="Glutathione synthetase ATP-binding domain-like"/>
    <property type="match status" value="1"/>
</dbReference>
<evidence type="ECO:0000313" key="7">
    <source>
        <dbReference type="EnsemblMetazoa" id="XP_019849127.1"/>
    </source>
</evidence>
<dbReference type="GO" id="GO:0036064">
    <property type="term" value="C:ciliary basal body"/>
    <property type="evidence" value="ECO:0007669"/>
    <property type="project" value="TreeGrafter"/>
</dbReference>
<protein>
    <recommendedName>
        <fullName evidence="5">Tubulin--tyrosine ligase-like protein 5</fullName>
    </recommendedName>
</protein>
<dbReference type="GO" id="GO:0005524">
    <property type="term" value="F:ATP binding"/>
    <property type="evidence" value="ECO:0007669"/>
    <property type="project" value="UniProtKB-KW"/>
</dbReference>
<dbReference type="Gene3D" id="3.30.470.20">
    <property type="entry name" value="ATP-grasp fold, B domain"/>
    <property type="match status" value="1"/>
</dbReference>
<dbReference type="PROSITE" id="PS51221">
    <property type="entry name" value="TTL"/>
    <property type="match status" value="1"/>
</dbReference>
<dbReference type="EnsemblMetazoa" id="XM_019993568.1">
    <property type="protein sequence ID" value="XP_019849127.1"/>
    <property type="gene ID" value="LOC100636820"/>
</dbReference>
<comment type="similarity">
    <text evidence="1">Belongs to the tubulin--tyrosine ligase family.</text>
</comment>
<dbReference type="GO" id="GO:0015631">
    <property type="term" value="F:tubulin binding"/>
    <property type="evidence" value="ECO:0007669"/>
    <property type="project" value="TreeGrafter"/>
</dbReference>
<evidence type="ECO:0000256" key="3">
    <source>
        <dbReference type="ARBA" id="ARBA00022741"/>
    </source>
</evidence>
<dbReference type="Proteomes" id="UP000007879">
    <property type="component" value="Unassembled WGS sequence"/>
</dbReference>
<reference evidence="8" key="1">
    <citation type="journal article" date="2010" name="Nature">
        <title>The Amphimedon queenslandica genome and the evolution of animal complexity.</title>
        <authorList>
            <person name="Srivastava M."/>
            <person name="Simakov O."/>
            <person name="Chapman J."/>
            <person name="Fahey B."/>
            <person name="Gauthier M.E."/>
            <person name="Mitros T."/>
            <person name="Richards G.S."/>
            <person name="Conaco C."/>
            <person name="Dacre M."/>
            <person name="Hellsten U."/>
            <person name="Larroux C."/>
            <person name="Putnam N.H."/>
            <person name="Stanke M."/>
            <person name="Adamska M."/>
            <person name="Darling A."/>
            <person name="Degnan S.M."/>
            <person name="Oakley T.H."/>
            <person name="Plachetzki D.C."/>
            <person name="Zhai Y."/>
            <person name="Adamski M."/>
            <person name="Calcino A."/>
            <person name="Cummins S.F."/>
            <person name="Goodstein D.M."/>
            <person name="Harris C."/>
            <person name="Jackson D.J."/>
            <person name="Leys S.P."/>
            <person name="Shu S."/>
            <person name="Woodcroft B.J."/>
            <person name="Vervoort M."/>
            <person name="Kosik K.S."/>
            <person name="Manning G."/>
            <person name="Degnan B.M."/>
            <person name="Rokhsar D.S."/>
        </authorList>
    </citation>
    <scope>NUCLEOTIDE SEQUENCE [LARGE SCALE GENOMIC DNA]</scope>
</reference>